<dbReference type="InterPro" id="IPR018337">
    <property type="entry name" value="Cell_wall/Cho-bd_repeat"/>
</dbReference>
<dbReference type="InterPro" id="IPR042229">
    <property type="entry name" value="Listeria/Bacterioides_rpt_sf"/>
</dbReference>
<gene>
    <name evidence="4" type="ORF">F130042H8_18690</name>
</gene>
<comment type="caution">
    <text evidence="4">The sequence shown here is derived from an EMBL/GenBank/DDBJ whole genome shotgun (WGS) entry which is preliminary data.</text>
</comment>
<keyword evidence="3" id="KW-1133">Transmembrane helix</keyword>
<organism evidence="4 5">
    <name type="scientific">Enterocloster alcoholdehydrogenati</name>
    <dbReference type="NCBI Taxonomy" id="2547410"/>
    <lineage>
        <taxon>Bacteria</taxon>
        <taxon>Bacillati</taxon>
        <taxon>Bacillota</taxon>
        <taxon>Clostridia</taxon>
        <taxon>Lachnospirales</taxon>
        <taxon>Lachnospiraceae</taxon>
        <taxon>Enterocloster</taxon>
    </lineage>
</organism>
<evidence type="ECO:0000256" key="3">
    <source>
        <dbReference type="SAM" id="Phobius"/>
    </source>
</evidence>
<keyword evidence="1" id="KW-0677">Repeat</keyword>
<dbReference type="Proteomes" id="UP001600894">
    <property type="component" value="Unassembled WGS sequence"/>
</dbReference>
<dbReference type="Gene3D" id="3.10.20.320">
    <property type="entry name" value="Putative peptidoglycan bound protein (lpxtg motif)"/>
    <property type="match status" value="1"/>
</dbReference>
<evidence type="ECO:0000313" key="5">
    <source>
        <dbReference type="Proteomes" id="UP001600894"/>
    </source>
</evidence>
<dbReference type="EMBL" id="BAABXL010000001">
    <property type="protein sequence ID" value="GAA6268809.1"/>
    <property type="molecule type" value="Genomic_DNA"/>
</dbReference>
<feature type="compositionally biased region" description="Gly residues" evidence="2">
    <location>
        <begin position="1874"/>
        <end position="1905"/>
    </location>
</feature>
<proteinExistence type="predicted"/>
<dbReference type="Gene3D" id="2.60.40.4270">
    <property type="entry name" value="Listeria-Bacteroides repeat domain"/>
    <property type="match status" value="1"/>
</dbReference>
<keyword evidence="3" id="KW-0472">Membrane</keyword>
<feature type="transmembrane region" description="Helical" evidence="3">
    <location>
        <begin position="12"/>
        <end position="28"/>
    </location>
</feature>
<keyword evidence="3" id="KW-0812">Transmembrane</keyword>
<sequence length="2097" mass="230228">MNSSIHRLYKRLTAMVLAVCMITGMALWRPDMLAYASTELQDQDLGNGASEATAYTWKEDYVTGQGTADSREKSWRFDLRGLRAGQQSYDQASIKTSYRNGGYATFFQVGTGARQMIGGSANGGVQTLDAYGIEIKIAVSPSPDNKYVFVDYYVYDKNGQGGSAGREIRLGTGTDVMIGGTREDDSAVISKNSRGFHMVNQYVKTTFDCITNDSSLGVTPPDTRWIGHYSNWGTNVFNESAENVVRGTDSGMAYSWKFQLHPYETIHRRVAFAIRDTSYYVSEQYGQDTASAEGTYSSPFKTIEYALEKIGDNKGYIYVMDYQDISSAIQVTGSAQKDITIASTDYDHDGNPKNEDEDYMKSLRRTDGYTGPLFHVSGPSLKLTDIILDGNHQESSDPLIDVSSGRLELNSGSAITNCRGSESSQGSAVNVTGSAGLSLNFGTVSGNISAGKGAVYYNASGRFEVSNRNQISDNVTPSGKKANVYLAQGKYITVKNDLDISRIGVTTEQLPAASPGGIASEEGQEVKIAVPSDDYPKTDDSCPFADNFTADGGDGNPNVYTSAGTPGLGNGRNTVLRRNGYTVSFVYRDSATGGAVNGEPEHISLSYAGGDAVAVNPPSAITGYTLAGVVIDQGGENTLSAQTDTGAADFGKVTGTMPGQDVTIIYEYTRNNGSIAFEANGGTPQPQTLTGSIGENVNALLPSISRYGYRFIGWSTVNDRENPQVIDSLPSVFPENPLTYYAIFMPDSNVKFDYTVDYTNEDGSVIFQSTTSEDAYSVEAEIQSAKKNIHGYVWSLADSSMSPSAYDYGNGQGAVPFGRFDGGTGAFSGKMPGQDAAVKYGYQVDRGNPNARSAFTVKYVTENGTEVHAPVVQNVFPEDTITSVPVDVYGYRFLTAGITAGNNGDTADGNLVSALQGSFDENGKFTGTMPNQPVEITYLYEGTTEGYEYRIDYLDNDTQDTRLKNITGPYTQNITADTAVTAEARNLYGYQLQSRNADPASAGTFDGENRFSGFMPNDRLSVSYKYSRDRSKWADLTYKAGEHGTLRRGNETSADVTELSAGIYRTSVLKNDGTAEGASESYTWDDILNRKLAPEPSAAPYYRFEGWFIDYNENGIKDGDEKLLTADSRFTDSVTVVAYFGEDPNQWINIKFAAGEHGSLDGGEVSSLHIPYDHTWGEIAGDLPSYTAEINYLTDGWYHENTPMENENRLTDGAVYTIRFYPDPAVFGTDVTVPDASAGIDTQGKGKVTAYGTIRGYQYIITDLDGNILEVARGNISGRVYFEDLYPGTRYLVYEAAGTTQAQPGQPIDSVTGIISDPAEILVPVVETNYQILYDEENEGKTVLVIKPADTDSDYALLDKDGNVVMAPETGTGGWQSVRESQPAGISFSGLNYNEEYVVVARPHGVSDITAESKREDGTCISTDPGGELDIPGYVAEAVNGLVHSVNGEELDTPRYDQVHKGDEVALHAEDMDGNGRRFLYWKITIGTVPGMEETIPHSDVTFTMPDTNVVMTAYYEQRTATPSNASVIDEVRGGNKHEMALDPNEIGDLEEELTTDEDRVLMDVNHADVTYKVVYRKNTVRATESNAVKQSSYYDRNHESAYQGAWGLNVDIERYVNGRKTGVASPSDAAFNTYVQLDREHVDMMDYQLFSISEDPDSSDMTVDLVDMSDDPETTGGLFSFTAQAGMRYVLVYSKAYKVYFINNKENPRYRYHFKVRRGEAPGDGTYSFEYGQVETPTDTFVDHEGVEFNYVGWSYRQDRLKDFEPDRKIKRKTYVYAFYDDNRSEINDIRKQLEDAIKEAVGKSDDYFLTLKETEKIKEAVEKAMDVFDKTGPGATLEELQEALDNLNAICEPFDKILKERYDHYNKIQNGGNSGGTSGGDGWGSGSHGGSGSSKGGSGGGSKTVGSGPVSVPAPYIAETSKSYEVGTNGNWVLLDQNNDKWAFVLNGGIRLTGIWAKLDYANNNVNQSGWYHFNSSGIMDYGWFRDEHMNWYYCNTVKDGWLGKMKTGWHYDEADKHWYYLDPATGQMAVGWKKIEGKWYFFTPSNTTATYSYDYSSEKWVYMQNRQRPLGSMYSNEMTPDGYLVGADGALKEQ</sequence>
<feature type="region of interest" description="Disordered" evidence="2">
    <location>
        <begin position="1871"/>
        <end position="1908"/>
    </location>
</feature>
<dbReference type="Gene3D" id="3.30.1910.20">
    <property type="entry name" value="asparaginyl-tRNA synthetase, N-terminal domain"/>
    <property type="match status" value="1"/>
</dbReference>
<evidence type="ECO:0000256" key="1">
    <source>
        <dbReference type="ARBA" id="ARBA00022737"/>
    </source>
</evidence>
<accession>A0ABQ0AXQ1</accession>
<evidence type="ECO:0000313" key="4">
    <source>
        <dbReference type="EMBL" id="GAA6268809.1"/>
    </source>
</evidence>
<dbReference type="Gene3D" id="2.10.270.10">
    <property type="entry name" value="Cholin Binding"/>
    <property type="match status" value="1"/>
</dbReference>
<reference evidence="4 5" key="1">
    <citation type="submission" date="2024-04" db="EMBL/GenBank/DDBJ databases">
        <title>Defined microbial consortia suppress multidrug-resistant proinflammatory Enterobacteriaceae via ecological control.</title>
        <authorList>
            <person name="Furuichi M."/>
            <person name="Kawaguchi T."/>
            <person name="Pust M."/>
            <person name="Yasuma K."/>
            <person name="Plichta D."/>
            <person name="Hasegawa N."/>
            <person name="Ohya T."/>
            <person name="Bhattarai S."/>
            <person name="Sasajima S."/>
            <person name="Aoto Y."/>
            <person name="Tuganbaev T."/>
            <person name="Yaginuma M."/>
            <person name="Ueda M."/>
            <person name="Okahashi N."/>
            <person name="Amafuji K."/>
            <person name="Kiridooshi Y."/>
            <person name="Sugita K."/>
            <person name="Strazar M."/>
            <person name="Skelly A."/>
            <person name="Suda W."/>
            <person name="Hattori M."/>
            <person name="Nakamoto N."/>
            <person name="Caballero S."/>
            <person name="Norman J."/>
            <person name="Olle B."/>
            <person name="Tanoue T."/>
            <person name="Arita M."/>
            <person name="Bucci V."/>
            <person name="Atarashi K."/>
            <person name="Xavier R."/>
            <person name="Honda K."/>
        </authorList>
    </citation>
    <scope>NUCLEOTIDE SEQUENCE [LARGE SCALE GENOMIC DNA]</scope>
    <source>
        <strain evidence="5">f13</strain>
    </source>
</reference>
<dbReference type="RefSeq" id="WP_176253314.1">
    <property type="nucleotide sequence ID" value="NZ_BAABXL010000001.1"/>
</dbReference>
<keyword evidence="5" id="KW-1185">Reference proteome</keyword>
<evidence type="ECO:0008006" key="6">
    <source>
        <dbReference type="Google" id="ProtNLM"/>
    </source>
</evidence>
<evidence type="ECO:0000256" key="2">
    <source>
        <dbReference type="SAM" id="MobiDB-lite"/>
    </source>
</evidence>
<dbReference type="Pfam" id="PF01473">
    <property type="entry name" value="Choline_bind_1"/>
    <property type="match status" value="3"/>
</dbReference>
<name>A0ABQ0AXQ1_9FIRM</name>
<protein>
    <recommendedName>
        <fullName evidence="6">Repeat protein (TIGR02543 family)</fullName>
    </recommendedName>
</protein>
<dbReference type="SUPFAM" id="SSF69360">
    <property type="entry name" value="Cell wall binding repeat"/>
    <property type="match status" value="1"/>
</dbReference>